<dbReference type="PROSITE" id="PS51420">
    <property type="entry name" value="RHO"/>
    <property type="match status" value="1"/>
</dbReference>
<gene>
    <name evidence="3" type="ORF">M0811_11372</name>
</gene>
<dbReference type="SMART" id="SM00175">
    <property type="entry name" value="RAB"/>
    <property type="match status" value="1"/>
</dbReference>
<dbReference type="GO" id="GO:0005525">
    <property type="term" value="F:GTP binding"/>
    <property type="evidence" value="ECO:0007669"/>
    <property type="project" value="UniProtKB-KW"/>
</dbReference>
<dbReference type="Gene3D" id="3.40.50.300">
    <property type="entry name" value="P-loop containing nucleotide triphosphate hydrolases"/>
    <property type="match status" value="1"/>
</dbReference>
<protein>
    <submittedName>
        <fullName evidence="3">Small gtp-binding protein domain</fullName>
    </submittedName>
</protein>
<dbReference type="NCBIfam" id="TIGR00231">
    <property type="entry name" value="small_GTP"/>
    <property type="match status" value="1"/>
</dbReference>
<reference evidence="3" key="1">
    <citation type="submission" date="2022-10" db="EMBL/GenBank/DDBJ databases">
        <title>Novel sulphate-reducing endosymbionts in the free-living metamonad Anaeramoeba.</title>
        <authorList>
            <person name="Jerlstrom-Hultqvist J."/>
            <person name="Cepicka I."/>
            <person name="Gallot-Lavallee L."/>
            <person name="Salas-Leiva D."/>
            <person name="Curtis B.A."/>
            <person name="Zahonova K."/>
            <person name="Pipaliya S."/>
            <person name="Dacks J."/>
            <person name="Roger A.J."/>
        </authorList>
    </citation>
    <scope>NUCLEOTIDE SEQUENCE</scope>
    <source>
        <strain evidence="3">BMAN</strain>
    </source>
</reference>
<dbReference type="CDD" id="cd00876">
    <property type="entry name" value="Ras"/>
    <property type="match status" value="1"/>
</dbReference>
<dbReference type="AlphaFoldDB" id="A0A9Q0LBU9"/>
<name>A0A9Q0LBU9_ANAIG</name>
<dbReference type="InterPro" id="IPR020849">
    <property type="entry name" value="Small_GTPase_Ras-type"/>
</dbReference>
<dbReference type="PRINTS" id="PR00449">
    <property type="entry name" value="RASTRNSFRMNG"/>
</dbReference>
<dbReference type="PROSITE" id="PS51421">
    <property type="entry name" value="RAS"/>
    <property type="match status" value="1"/>
</dbReference>
<dbReference type="EMBL" id="JAPDFW010000100">
    <property type="protein sequence ID" value="KAJ5070007.1"/>
    <property type="molecule type" value="Genomic_DNA"/>
</dbReference>
<dbReference type="GO" id="GO:0003924">
    <property type="term" value="F:GTPase activity"/>
    <property type="evidence" value="ECO:0007669"/>
    <property type="project" value="InterPro"/>
</dbReference>
<dbReference type="GO" id="GO:0007165">
    <property type="term" value="P:signal transduction"/>
    <property type="evidence" value="ECO:0007669"/>
    <property type="project" value="InterPro"/>
</dbReference>
<keyword evidence="2" id="KW-0342">GTP-binding</keyword>
<sequence>MNNKKQNNPHLRIVLYGSGGVGKSTILIRFLLGKFIQEYDPTIEESYRKEIELNDEKIIFEILDSAGCEEDSIIIKRCLKFSDFFVLVYSVDNKFSFKEINYFHELIKRYLLEKNENKKDYPKILIGNKSDLFTKRRITCKQGKELAKKLNCKFIETSAKTGENVHQLFYESIILAIQDLEKNPNKYQNKYHKKKGKCLLM</sequence>
<dbReference type="SMART" id="SM00174">
    <property type="entry name" value="RHO"/>
    <property type="match status" value="1"/>
</dbReference>
<dbReference type="PANTHER" id="PTHR24070">
    <property type="entry name" value="RAS, DI-RAS, AND RHEB FAMILY MEMBERS OF SMALL GTPASE SUPERFAMILY"/>
    <property type="match status" value="1"/>
</dbReference>
<dbReference type="SUPFAM" id="SSF52540">
    <property type="entry name" value="P-loop containing nucleoside triphosphate hydrolases"/>
    <property type="match status" value="1"/>
</dbReference>
<dbReference type="InterPro" id="IPR001806">
    <property type="entry name" value="Small_GTPase"/>
</dbReference>
<evidence type="ECO:0000313" key="4">
    <source>
        <dbReference type="Proteomes" id="UP001149090"/>
    </source>
</evidence>
<organism evidence="3 4">
    <name type="scientific">Anaeramoeba ignava</name>
    <name type="common">Anaerobic marine amoeba</name>
    <dbReference type="NCBI Taxonomy" id="1746090"/>
    <lineage>
        <taxon>Eukaryota</taxon>
        <taxon>Metamonada</taxon>
        <taxon>Anaeramoebidae</taxon>
        <taxon>Anaeramoeba</taxon>
    </lineage>
</organism>
<accession>A0A9Q0LBU9</accession>
<dbReference type="SMART" id="SM00173">
    <property type="entry name" value="RAS"/>
    <property type="match status" value="1"/>
</dbReference>
<comment type="caution">
    <text evidence="3">The sequence shown here is derived from an EMBL/GenBank/DDBJ whole genome shotgun (WGS) entry which is preliminary data.</text>
</comment>
<dbReference type="FunFam" id="3.40.50.300:FF:001447">
    <property type="entry name" value="Ras-related protein Rab-1B"/>
    <property type="match status" value="1"/>
</dbReference>
<evidence type="ECO:0000256" key="2">
    <source>
        <dbReference type="ARBA" id="ARBA00023134"/>
    </source>
</evidence>
<dbReference type="PROSITE" id="PS51419">
    <property type="entry name" value="RAB"/>
    <property type="match status" value="1"/>
</dbReference>
<keyword evidence="1" id="KW-0547">Nucleotide-binding</keyword>
<dbReference type="InterPro" id="IPR005225">
    <property type="entry name" value="Small_GTP-bd"/>
</dbReference>
<keyword evidence="4" id="KW-1185">Reference proteome</keyword>
<dbReference type="InterPro" id="IPR027417">
    <property type="entry name" value="P-loop_NTPase"/>
</dbReference>
<dbReference type="Proteomes" id="UP001149090">
    <property type="component" value="Unassembled WGS sequence"/>
</dbReference>
<dbReference type="GO" id="GO:0016020">
    <property type="term" value="C:membrane"/>
    <property type="evidence" value="ECO:0007669"/>
    <property type="project" value="InterPro"/>
</dbReference>
<evidence type="ECO:0000313" key="3">
    <source>
        <dbReference type="EMBL" id="KAJ5070007.1"/>
    </source>
</evidence>
<dbReference type="Pfam" id="PF00071">
    <property type="entry name" value="Ras"/>
    <property type="match status" value="1"/>
</dbReference>
<proteinExistence type="predicted"/>
<evidence type="ECO:0000256" key="1">
    <source>
        <dbReference type="ARBA" id="ARBA00022741"/>
    </source>
</evidence>